<dbReference type="KEGG" id="oih:OB0455"/>
<keyword evidence="5" id="KW-1185">Reference proteome</keyword>
<evidence type="ECO:0000256" key="1">
    <source>
        <dbReference type="ARBA" id="ARBA00022679"/>
    </source>
</evidence>
<reference evidence="4 5" key="1">
    <citation type="journal article" date="2001" name="FEMS Microbiol. Lett.">
        <title>Oceanobacillus iheyensis gen. nov., sp. nov., a deep-sea extremely halotolerant and alkaliphilic species isolated from a depth of 1050 m on the Iheya Ridge.</title>
        <authorList>
            <person name="Lu J."/>
            <person name="Nogi Y."/>
            <person name="Takami H."/>
        </authorList>
    </citation>
    <scope>NUCLEOTIDE SEQUENCE [LARGE SCALE GENOMIC DNA]</scope>
    <source>
        <strain evidence="5">DSM 14371 / CIP 107618 / JCM 11309 / KCTC 3954 / HTE831</strain>
    </source>
</reference>
<dbReference type="Gene3D" id="3.40.630.30">
    <property type="match status" value="1"/>
</dbReference>
<gene>
    <name evidence="4" type="ordered locus">OB0455</name>
</gene>
<proteinExistence type="predicted"/>
<dbReference type="AlphaFoldDB" id="Q8ET10"/>
<dbReference type="CDD" id="cd04301">
    <property type="entry name" value="NAT_SF"/>
    <property type="match status" value="1"/>
</dbReference>
<evidence type="ECO:0000313" key="4">
    <source>
        <dbReference type="EMBL" id="BAC12411.1"/>
    </source>
</evidence>
<accession>Q8ET10</accession>
<keyword evidence="1" id="KW-0808">Transferase</keyword>
<dbReference type="PANTHER" id="PTHR43072">
    <property type="entry name" value="N-ACETYLTRANSFERASE"/>
    <property type="match status" value="1"/>
</dbReference>
<reference evidence="4 5" key="2">
    <citation type="journal article" date="2002" name="Nucleic Acids Res.">
        <title>Genome sequence of Oceanobacillus iheyensis isolated from the Iheya Ridge and its unexpected adaptive capabilities to extreme environments.</title>
        <authorList>
            <person name="Takami H."/>
            <person name="Takaki Y."/>
            <person name="Uchiyama I."/>
        </authorList>
    </citation>
    <scope>NUCLEOTIDE SEQUENCE [LARGE SCALE GENOMIC DNA]</scope>
    <source>
        <strain evidence="5">DSM 14371 / CIP 107618 / JCM 11309 / KCTC 3954 / HTE831</strain>
    </source>
</reference>
<dbReference type="eggNOG" id="COG1247">
    <property type="taxonomic scope" value="Bacteria"/>
</dbReference>
<dbReference type="InterPro" id="IPR000182">
    <property type="entry name" value="GNAT_dom"/>
</dbReference>
<dbReference type="PhylomeDB" id="Q8ET10"/>
<evidence type="ECO:0000313" key="5">
    <source>
        <dbReference type="Proteomes" id="UP000000822"/>
    </source>
</evidence>
<evidence type="ECO:0000259" key="3">
    <source>
        <dbReference type="PROSITE" id="PS51186"/>
    </source>
</evidence>
<dbReference type="PANTHER" id="PTHR43072:SF23">
    <property type="entry name" value="UPF0039 PROTEIN C11D3.02C"/>
    <property type="match status" value="1"/>
</dbReference>
<protein>
    <submittedName>
        <fullName evidence="4">Phosphinothricin N-acetyltransferase</fullName>
    </submittedName>
</protein>
<feature type="domain" description="N-acetyltransferase" evidence="3">
    <location>
        <begin position="2"/>
        <end position="165"/>
    </location>
</feature>
<keyword evidence="2" id="KW-0012">Acyltransferase</keyword>
<dbReference type="InterPro" id="IPR016181">
    <property type="entry name" value="Acyl_CoA_acyltransferase"/>
</dbReference>
<dbReference type="PROSITE" id="PS51186">
    <property type="entry name" value="GNAT"/>
    <property type="match status" value="1"/>
</dbReference>
<evidence type="ECO:0000256" key="2">
    <source>
        <dbReference type="ARBA" id="ARBA00023315"/>
    </source>
</evidence>
<organism evidence="4 5">
    <name type="scientific">Oceanobacillus iheyensis (strain DSM 14371 / CIP 107618 / JCM 11309 / KCTC 3954 / HTE831)</name>
    <dbReference type="NCBI Taxonomy" id="221109"/>
    <lineage>
        <taxon>Bacteria</taxon>
        <taxon>Bacillati</taxon>
        <taxon>Bacillota</taxon>
        <taxon>Bacilli</taxon>
        <taxon>Bacillales</taxon>
        <taxon>Bacillaceae</taxon>
        <taxon>Oceanobacillus</taxon>
    </lineage>
</organism>
<sequence length="169" mass="19612">MTVIEKMKKSDWNQVLDIYIQGMETKNATFETTKPEWESWEDWDSDHLENCRLVVKEGTKLLGWAALLPISTRKYYSGVAEVSIYLDKESLGKGIGSMLMKSLIEHSEKNGFWMLQSEIFPENIGSIKLHDKFAFRKVGIREKIGKMEGTKNEWRDVVLMERRSEKCGV</sequence>
<dbReference type="RefSeq" id="WP_011064861.1">
    <property type="nucleotide sequence ID" value="NC_004193.1"/>
</dbReference>
<dbReference type="Pfam" id="PF00583">
    <property type="entry name" value="Acetyltransf_1"/>
    <property type="match status" value="1"/>
</dbReference>
<dbReference type="HOGENOM" id="CLU_013985_4_5_9"/>
<dbReference type="Proteomes" id="UP000000822">
    <property type="component" value="Chromosome"/>
</dbReference>
<dbReference type="GO" id="GO:0016747">
    <property type="term" value="F:acyltransferase activity, transferring groups other than amino-acyl groups"/>
    <property type="evidence" value="ECO:0007669"/>
    <property type="project" value="InterPro"/>
</dbReference>
<dbReference type="SUPFAM" id="SSF55729">
    <property type="entry name" value="Acyl-CoA N-acyltransferases (Nat)"/>
    <property type="match status" value="1"/>
</dbReference>
<dbReference type="EMBL" id="BA000028">
    <property type="protein sequence ID" value="BAC12411.1"/>
    <property type="molecule type" value="Genomic_DNA"/>
</dbReference>
<name>Q8ET10_OCEIH</name>
<dbReference type="STRING" id="221109.gene:10732658"/>